<dbReference type="Proteomes" id="UP001147747">
    <property type="component" value="Unassembled WGS sequence"/>
</dbReference>
<keyword evidence="1" id="KW-0472">Membrane</keyword>
<protein>
    <submittedName>
        <fullName evidence="2">Uncharacterized protein</fullName>
    </submittedName>
</protein>
<reference evidence="2" key="2">
    <citation type="journal article" date="2023" name="IMA Fungus">
        <title>Comparative genomic study of the Penicillium genus elucidates a diverse pangenome and 15 lateral gene transfer events.</title>
        <authorList>
            <person name="Petersen C."/>
            <person name="Sorensen T."/>
            <person name="Nielsen M.R."/>
            <person name="Sondergaard T.E."/>
            <person name="Sorensen J.L."/>
            <person name="Fitzpatrick D.A."/>
            <person name="Frisvad J.C."/>
            <person name="Nielsen K.L."/>
        </authorList>
    </citation>
    <scope>NUCLEOTIDE SEQUENCE</scope>
    <source>
        <strain evidence="2">IBT 29677</strain>
    </source>
</reference>
<reference evidence="2" key="1">
    <citation type="submission" date="2022-12" db="EMBL/GenBank/DDBJ databases">
        <authorList>
            <person name="Petersen C."/>
        </authorList>
    </citation>
    <scope>NUCLEOTIDE SEQUENCE</scope>
    <source>
        <strain evidence="2">IBT 29677</strain>
    </source>
</reference>
<keyword evidence="1" id="KW-0812">Transmembrane</keyword>
<name>A0A9W9VPT1_9EURO</name>
<keyword evidence="3" id="KW-1185">Reference proteome</keyword>
<evidence type="ECO:0000313" key="3">
    <source>
        <dbReference type="Proteomes" id="UP001147747"/>
    </source>
</evidence>
<sequence length="83" mass="9032">MSIITMLVMMAKAPVTRIQPMFSFTPTHINAKMSCMPMEHLIAVFFATLGAADYLPISIAVIMFICLLEGIGIGVTVISDKII</sequence>
<dbReference type="AlphaFoldDB" id="A0A9W9VPT1"/>
<dbReference type="OrthoDB" id="10375430at2759"/>
<dbReference type="GeneID" id="81373235"/>
<accession>A0A9W9VPT1</accession>
<dbReference type="EMBL" id="JAPZBU010000009">
    <property type="protein sequence ID" value="KAJ5387077.1"/>
    <property type="molecule type" value="Genomic_DNA"/>
</dbReference>
<feature type="transmembrane region" description="Helical" evidence="1">
    <location>
        <begin position="61"/>
        <end position="79"/>
    </location>
</feature>
<keyword evidence="1" id="KW-1133">Transmembrane helix</keyword>
<comment type="caution">
    <text evidence="2">The sequence shown here is derived from an EMBL/GenBank/DDBJ whole genome shotgun (WGS) entry which is preliminary data.</text>
</comment>
<evidence type="ECO:0000256" key="1">
    <source>
        <dbReference type="SAM" id="Phobius"/>
    </source>
</evidence>
<proteinExistence type="predicted"/>
<evidence type="ECO:0000313" key="2">
    <source>
        <dbReference type="EMBL" id="KAJ5387077.1"/>
    </source>
</evidence>
<organism evidence="2 3">
    <name type="scientific">Penicillium cosmopolitanum</name>
    <dbReference type="NCBI Taxonomy" id="1131564"/>
    <lineage>
        <taxon>Eukaryota</taxon>
        <taxon>Fungi</taxon>
        <taxon>Dikarya</taxon>
        <taxon>Ascomycota</taxon>
        <taxon>Pezizomycotina</taxon>
        <taxon>Eurotiomycetes</taxon>
        <taxon>Eurotiomycetidae</taxon>
        <taxon>Eurotiales</taxon>
        <taxon>Aspergillaceae</taxon>
        <taxon>Penicillium</taxon>
    </lineage>
</organism>
<dbReference type="RefSeq" id="XP_056484875.1">
    <property type="nucleotide sequence ID" value="XM_056634255.1"/>
</dbReference>
<gene>
    <name evidence="2" type="ORF">N7509_009618</name>
</gene>